<evidence type="ECO:0000256" key="2">
    <source>
        <dbReference type="ARBA" id="ARBA00007529"/>
    </source>
</evidence>
<name>B0TK91_SHEHH</name>
<proteinExistence type="inferred from homology"/>
<dbReference type="KEGG" id="shl:Shal_2554"/>
<organism evidence="4 5">
    <name type="scientific">Shewanella halifaxensis (strain HAW-EB4)</name>
    <dbReference type="NCBI Taxonomy" id="458817"/>
    <lineage>
        <taxon>Bacteria</taxon>
        <taxon>Pseudomonadati</taxon>
        <taxon>Pseudomonadota</taxon>
        <taxon>Gammaproteobacteria</taxon>
        <taxon>Alteromonadales</taxon>
        <taxon>Shewanellaceae</taxon>
        <taxon>Shewanella</taxon>
    </lineage>
</organism>
<dbReference type="STRING" id="458817.Shal_2554"/>
<reference evidence="4" key="1">
    <citation type="submission" date="2008-01" db="EMBL/GenBank/DDBJ databases">
        <title>Complete sequence of Shewanella halifaxensis HAW-EB4.</title>
        <authorList>
            <consortium name="US DOE Joint Genome Institute"/>
            <person name="Copeland A."/>
            <person name="Lucas S."/>
            <person name="Lapidus A."/>
            <person name="Glavina del Rio T."/>
            <person name="Dalin E."/>
            <person name="Tice H."/>
            <person name="Bruce D."/>
            <person name="Goodwin L."/>
            <person name="Pitluck S."/>
            <person name="Sims D."/>
            <person name="Brettin T."/>
            <person name="Detter J.C."/>
            <person name="Han C."/>
            <person name="Kuske C.R."/>
            <person name="Schmutz J."/>
            <person name="Larimer F."/>
            <person name="Land M."/>
            <person name="Hauser L."/>
            <person name="Kyrpides N."/>
            <person name="Kim E."/>
            <person name="Zhao J.-S."/>
            <person name="Richardson P."/>
        </authorList>
    </citation>
    <scope>NUCLEOTIDE SEQUENCE [LARGE SCALE GENOMIC DNA]</scope>
    <source>
        <strain evidence="4">HAW-EB4</strain>
    </source>
</reference>
<dbReference type="Gene3D" id="3.10.310.10">
    <property type="entry name" value="Diaminopimelate Epimerase, Chain A, domain 1"/>
    <property type="match status" value="2"/>
</dbReference>
<dbReference type="FunFam" id="3.10.310.10:FF:000003">
    <property type="entry name" value="Proline racemase"/>
    <property type="match status" value="1"/>
</dbReference>
<evidence type="ECO:0000313" key="5">
    <source>
        <dbReference type="Proteomes" id="UP000001317"/>
    </source>
</evidence>
<dbReference type="Proteomes" id="UP000001317">
    <property type="component" value="Chromosome"/>
</dbReference>
<evidence type="ECO:0000313" key="4">
    <source>
        <dbReference type="EMBL" id="ABZ77110.1"/>
    </source>
</evidence>
<comment type="catalytic activity">
    <reaction evidence="1">
        <text>trans-3-hydroxy-L-proline = 1-pyrroline-2-carboxylate + H2O</text>
        <dbReference type="Rhea" id="RHEA:10320"/>
        <dbReference type="ChEBI" id="CHEBI:15377"/>
        <dbReference type="ChEBI" id="CHEBI:39785"/>
        <dbReference type="ChEBI" id="CHEBI:57938"/>
        <dbReference type="EC" id="4.2.1.77"/>
    </reaction>
</comment>
<dbReference type="PANTHER" id="PTHR33442">
    <property type="entry name" value="TRANS-3-HYDROXY-L-PROLINE DEHYDRATASE"/>
    <property type="match status" value="1"/>
</dbReference>
<gene>
    <name evidence="4" type="ordered locus">Shal_2554</name>
</gene>
<dbReference type="GO" id="GO:0050346">
    <property type="term" value="F:trans-L-3-hydroxyproline dehydratase activity"/>
    <property type="evidence" value="ECO:0007669"/>
    <property type="project" value="UniProtKB-EC"/>
</dbReference>
<dbReference type="InterPro" id="IPR008794">
    <property type="entry name" value="Pro_racemase_fam"/>
</dbReference>
<evidence type="ECO:0000256" key="3">
    <source>
        <dbReference type="ARBA" id="ARBA00013105"/>
    </source>
</evidence>
<evidence type="ECO:0000256" key="1">
    <source>
        <dbReference type="ARBA" id="ARBA00001148"/>
    </source>
</evidence>
<dbReference type="Pfam" id="PF05544">
    <property type="entry name" value="Pro_racemase"/>
    <property type="match status" value="1"/>
</dbReference>
<protein>
    <recommendedName>
        <fullName evidence="3">trans-L-3-hydroxyproline dehydratase</fullName>
        <ecNumber evidence="3">4.2.1.77</ecNumber>
    </recommendedName>
</protein>
<dbReference type="SFLD" id="SFLDS00028">
    <property type="entry name" value="Proline_Racemase"/>
    <property type="match status" value="1"/>
</dbReference>
<dbReference type="PIRSF" id="PIRSF029792">
    <property type="entry name" value="Pro_racemase"/>
    <property type="match status" value="1"/>
</dbReference>
<accession>B0TK91</accession>
<dbReference type="EC" id="4.2.1.77" evidence="3"/>
<dbReference type="EMBL" id="CP000931">
    <property type="protein sequence ID" value="ABZ77110.1"/>
    <property type="molecule type" value="Genomic_DNA"/>
</dbReference>
<dbReference type="HOGENOM" id="CLU_036729_0_0_6"/>
<dbReference type="SUPFAM" id="SSF54506">
    <property type="entry name" value="Diaminopimelate epimerase-like"/>
    <property type="match status" value="1"/>
</dbReference>
<dbReference type="AlphaFoldDB" id="B0TK91"/>
<dbReference type="GO" id="GO:0047580">
    <property type="term" value="F:4-hydroxyproline epimerase activity"/>
    <property type="evidence" value="ECO:0007669"/>
    <property type="project" value="TreeGrafter"/>
</dbReference>
<comment type="similarity">
    <text evidence="2">Belongs to the proline racemase family.</text>
</comment>
<sequence length="392" mass="43506">MWVGILYTHVFKMKPFCIGNVYEILLPKPQELLYTISKYYRWSNKNMQSITISPELASHFKDFVTIDAHTEGEPLRIIISGYPEIKGATILEKRQYMQQNLDRYRKLLMHEPRGHADMYGALITEAVTPEADFGVLFLHNEGYSSMCGHGILALVKVMCQTGAIDLGQESRIIKIDAPAGLITAKAYRDPQGKTHASFKNVDSWADALDCSVNVEGFGEVRYDIGFGGAYYAYVDADAHGISCGQDNVAQLIDIGRRIKLAVMATHPLVHPLEEELSFLYGTIFTSKKVTNPEAHSRHVCIFADGEVDRSPTGTGVAGRVALLYAKGEVELNAPLMIESIVDGRMIVSASAVSEFHGKQAVIPEVSGRSYITGKHQFFIDSDDVFQNGFMLR</sequence>
<dbReference type="PANTHER" id="PTHR33442:SF1">
    <property type="entry name" value="TRANS-3-HYDROXY-L-PROLINE DEHYDRATASE"/>
    <property type="match status" value="1"/>
</dbReference>
<dbReference type="eggNOG" id="COG3938">
    <property type="taxonomic scope" value="Bacteria"/>
</dbReference>
<keyword evidence="5" id="KW-1185">Reference proteome</keyword>